<accession>A0A379QIL3</accession>
<organism evidence="1 2">
    <name type="scientific">Salmonella enterica</name>
    <name type="common">Salmonella choleraesuis</name>
    <dbReference type="NCBI Taxonomy" id="28901"/>
    <lineage>
        <taxon>Bacteria</taxon>
        <taxon>Pseudomonadati</taxon>
        <taxon>Pseudomonadota</taxon>
        <taxon>Gammaproteobacteria</taxon>
        <taxon>Enterobacterales</taxon>
        <taxon>Enterobacteriaceae</taxon>
        <taxon>Salmonella</taxon>
    </lineage>
</organism>
<reference evidence="1 2" key="1">
    <citation type="submission" date="2018-06" db="EMBL/GenBank/DDBJ databases">
        <authorList>
            <consortium name="Pathogen Informatics"/>
            <person name="Doyle S."/>
        </authorList>
    </citation>
    <scope>NUCLEOTIDE SEQUENCE [LARGE SCALE GENOMIC DNA]</scope>
    <source>
        <strain evidence="1 2">NCTC10252</strain>
    </source>
</reference>
<gene>
    <name evidence="1" type="ORF">NCTC10252_01061</name>
</gene>
<protein>
    <submittedName>
        <fullName evidence="1">Uncharacterized protein</fullName>
    </submittedName>
</protein>
<name>A0A379QIL3_SALER</name>
<dbReference type="Proteomes" id="UP000254597">
    <property type="component" value="Unassembled WGS sequence"/>
</dbReference>
<dbReference type="EMBL" id="UGWP01000004">
    <property type="protein sequence ID" value="SUF55850.1"/>
    <property type="molecule type" value="Genomic_DNA"/>
</dbReference>
<evidence type="ECO:0000313" key="1">
    <source>
        <dbReference type="EMBL" id="SUF55850.1"/>
    </source>
</evidence>
<dbReference type="AlphaFoldDB" id="A0A379QIL3"/>
<proteinExistence type="predicted"/>
<sequence length="108" mass="11691">MNNTATEQSSWWGENRSSYPRFTISPDVAYACSQKFRSGCTVDGTAYATAMMQSGTGGIHDNITTEPGDIAFSEIQHNPGFSSRISDVFPETCSIIPAIVTDNKLTCV</sequence>
<evidence type="ECO:0000313" key="2">
    <source>
        <dbReference type="Proteomes" id="UP000254597"/>
    </source>
</evidence>